<feature type="compositionally biased region" description="Low complexity" evidence="2">
    <location>
        <begin position="227"/>
        <end position="242"/>
    </location>
</feature>
<feature type="coiled-coil region" evidence="1">
    <location>
        <begin position="820"/>
        <end position="910"/>
    </location>
</feature>
<sequence>MTRDYCLRFFFFRPSVFYCPHRPHPHAGIILALLAAFTAAAPALAPPATLLGTGVRSLLVLATLDSNVAFPFAFSLPSPPPSPALNVDTMPTLARLRAAAPCAADAPERLTGGADASEGEASTRRLFPKKVKSNLHLQTDIHGSSSSSLKFNASLSTTGSSSTSLQSSAEPRESVESIASPISPAESMTAQFSNNQFHSSVRSILRDPKTPGSGQNVRFFARQGSKTPSATSADNSAASDPSYFSLGSRARSRTPVMELFSPPNEGRSQDAQRPSNPPQADNSNIFDMSQNDVPAIPHAPEDPVQLEEPANSDEHKQPFTSTPARALLDGIKEPSVFSPPLPAQDEKQKFSSLSRSRAMSDSVFSRLARVASSHPLVEVDNDDTQTLANVRYGARTPPPLAPPPGDPSSPPDPFRANANTYYTPGSNVPPTPPHALQRHTSNPSGSSSSTHSRSDSGSSSASNVHSQIISLRTQLTLHQSLVAQYEVDLAARDEIVHSLQSSLSSAQGKLSDADKRRQQVRAWRKRVAELERVVRGLEGEVERSREESFERSIMDEASAGALRALQTRISELERERETSWRVSGASSSDASASASASTGRRSVLSTSDAHTDTREVEELLTVLAAKDEEIARLRSQTLEQTAEVTDMISSSVYADARSRSRSVESLHPLNSSAETELEHARAELDAARRELARLQDERESLHHDFSAVQRAHDALTHEHGMLRAELEAQWAHTEQMGAQIAGLRGERDAALGEKDAFAAANEALAQKKSVLAAEVEALRAASGDSAELARRNGELEELRVVLEARILEIEEGWVTSQNERLHLESERDELTKQLEDAHSQIDDLTTALQDHSEKLSDLESEKLMLLNNYAHIESTVDERNTEISTLQTRVRNTESEAESLRAQLSAVSREHTRVADEQSRQIAELAARESGVRAQLEALLRTGAEKEGQEGEELGRARRRVRELEKASADREFEVIQLQRANQKCKEDAEGMNIALDSKQQELELLKRRMGVRGTAGTTPAPAKIASRRESFAPSSVASTPFIRPGSAMSTTSETPSVRAGALATSKRVNGALAAAAATKGSTAAKRSTAPTRASQAQAQAATAAVQRSTGAGPRAKSPGVGVGTSAGAASRRVSFEPNASSDEFALERMERRFLRALGFLVGDSRPSGDETLPL</sequence>
<evidence type="ECO:0000313" key="4">
    <source>
        <dbReference type="Proteomes" id="UP000053558"/>
    </source>
</evidence>
<proteinExistence type="predicted"/>
<feature type="compositionally biased region" description="Low complexity" evidence="2">
    <location>
        <begin position="441"/>
        <end position="461"/>
    </location>
</feature>
<feature type="region of interest" description="Disordered" evidence="2">
    <location>
        <begin position="143"/>
        <end position="177"/>
    </location>
</feature>
<feature type="region of interest" description="Disordered" evidence="2">
    <location>
        <begin position="576"/>
        <end position="611"/>
    </location>
</feature>
<feature type="compositionally biased region" description="Polar residues" evidence="2">
    <location>
        <begin position="598"/>
        <end position="608"/>
    </location>
</feature>
<gene>
    <name evidence="3" type="ORF">CONPUDRAFT_168546</name>
</gene>
<feature type="region of interest" description="Disordered" evidence="2">
    <location>
        <begin position="107"/>
        <end position="129"/>
    </location>
</feature>
<dbReference type="Gene3D" id="1.10.287.1490">
    <property type="match status" value="1"/>
</dbReference>
<comment type="caution">
    <text evidence="3">The sequence shown here is derived from an EMBL/GenBank/DDBJ whole genome shotgun (WGS) entry which is preliminary data.</text>
</comment>
<dbReference type="AlphaFoldDB" id="A0A5M3MD55"/>
<feature type="compositionally biased region" description="Pro residues" evidence="2">
    <location>
        <begin position="396"/>
        <end position="413"/>
    </location>
</feature>
<name>A0A5M3MD55_CONPW</name>
<dbReference type="OMA" id="MANEQGA"/>
<evidence type="ECO:0000256" key="2">
    <source>
        <dbReference type="SAM" id="MobiDB-lite"/>
    </source>
</evidence>
<feature type="region of interest" description="Disordered" evidence="2">
    <location>
        <begin position="1078"/>
        <end position="1146"/>
    </location>
</feature>
<reference evidence="4" key="1">
    <citation type="journal article" date="2012" name="Science">
        <title>The Paleozoic origin of enzymatic lignin decomposition reconstructed from 31 fungal genomes.</title>
        <authorList>
            <person name="Floudas D."/>
            <person name="Binder M."/>
            <person name="Riley R."/>
            <person name="Barry K."/>
            <person name="Blanchette R.A."/>
            <person name="Henrissat B."/>
            <person name="Martinez A.T."/>
            <person name="Otillar R."/>
            <person name="Spatafora J.W."/>
            <person name="Yadav J.S."/>
            <person name="Aerts A."/>
            <person name="Benoit I."/>
            <person name="Boyd A."/>
            <person name="Carlson A."/>
            <person name="Copeland A."/>
            <person name="Coutinho P.M."/>
            <person name="de Vries R.P."/>
            <person name="Ferreira P."/>
            <person name="Findley K."/>
            <person name="Foster B."/>
            <person name="Gaskell J."/>
            <person name="Glotzer D."/>
            <person name="Gorecki P."/>
            <person name="Heitman J."/>
            <person name="Hesse C."/>
            <person name="Hori C."/>
            <person name="Igarashi K."/>
            <person name="Jurgens J.A."/>
            <person name="Kallen N."/>
            <person name="Kersten P."/>
            <person name="Kohler A."/>
            <person name="Kuees U."/>
            <person name="Kumar T.K.A."/>
            <person name="Kuo A."/>
            <person name="LaButti K."/>
            <person name="Larrondo L.F."/>
            <person name="Lindquist E."/>
            <person name="Ling A."/>
            <person name="Lombard V."/>
            <person name="Lucas S."/>
            <person name="Lundell T."/>
            <person name="Martin R."/>
            <person name="McLaughlin D.J."/>
            <person name="Morgenstern I."/>
            <person name="Morin E."/>
            <person name="Murat C."/>
            <person name="Nagy L.G."/>
            <person name="Nolan M."/>
            <person name="Ohm R.A."/>
            <person name="Patyshakuliyeva A."/>
            <person name="Rokas A."/>
            <person name="Ruiz-Duenas F.J."/>
            <person name="Sabat G."/>
            <person name="Salamov A."/>
            <person name="Samejima M."/>
            <person name="Schmutz J."/>
            <person name="Slot J.C."/>
            <person name="St John F."/>
            <person name="Stenlid J."/>
            <person name="Sun H."/>
            <person name="Sun S."/>
            <person name="Syed K."/>
            <person name="Tsang A."/>
            <person name="Wiebenga A."/>
            <person name="Young D."/>
            <person name="Pisabarro A."/>
            <person name="Eastwood D.C."/>
            <person name="Martin F."/>
            <person name="Cullen D."/>
            <person name="Grigoriev I.V."/>
            <person name="Hibbett D.S."/>
        </authorList>
    </citation>
    <scope>NUCLEOTIDE SEQUENCE [LARGE SCALE GENOMIC DNA]</scope>
    <source>
        <strain evidence="4">RWD-64-598 SS2</strain>
    </source>
</reference>
<feature type="compositionally biased region" description="Low complexity" evidence="2">
    <location>
        <begin position="583"/>
        <end position="597"/>
    </location>
</feature>
<feature type="region of interest" description="Disordered" evidence="2">
    <location>
        <begin position="204"/>
        <end position="320"/>
    </location>
</feature>
<evidence type="ECO:0000313" key="3">
    <source>
        <dbReference type="EMBL" id="EIW76780.1"/>
    </source>
</evidence>
<feature type="compositionally biased region" description="Polar residues" evidence="2">
    <location>
        <begin position="269"/>
        <end position="292"/>
    </location>
</feature>
<dbReference type="PANTHER" id="PTHR23159">
    <property type="entry name" value="CENTROSOMAL PROTEIN 2"/>
    <property type="match status" value="1"/>
</dbReference>
<feature type="region of interest" description="Disordered" evidence="2">
    <location>
        <begin position="333"/>
        <end position="357"/>
    </location>
</feature>
<dbReference type="GeneID" id="19206017"/>
<dbReference type="Proteomes" id="UP000053558">
    <property type="component" value="Unassembled WGS sequence"/>
</dbReference>
<keyword evidence="1" id="KW-0175">Coiled coil</keyword>
<dbReference type="KEGG" id="cput:CONPUDRAFT_168546"/>
<feature type="region of interest" description="Disordered" evidence="2">
    <location>
        <begin position="392"/>
        <end position="461"/>
    </location>
</feature>
<feature type="coiled-coil region" evidence="1">
    <location>
        <begin position="964"/>
        <end position="1009"/>
    </location>
</feature>
<dbReference type="EMBL" id="JH711585">
    <property type="protein sequence ID" value="EIW76780.1"/>
    <property type="molecule type" value="Genomic_DNA"/>
</dbReference>
<evidence type="ECO:0000256" key="1">
    <source>
        <dbReference type="SAM" id="Coils"/>
    </source>
</evidence>
<dbReference type="PANTHER" id="PTHR23159:SF60">
    <property type="entry name" value="SPINDLE ASSEMBLY ABNORMAL PROTEIN 4"/>
    <property type="match status" value="1"/>
</dbReference>
<dbReference type="RefSeq" id="XP_007773119.1">
    <property type="nucleotide sequence ID" value="XM_007774929.1"/>
</dbReference>
<feature type="coiled-coil region" evidence="1">
    <location>
        <begin position="670"/>
        <end position="704"/>
    </location>
</feature>
<feature type="coiled-coil region" evidence="1">
    <location>
        <begin position="513"/>
        <end position="547"/>
    </location>
</feature>
<feature type="compositionally biased region" description="Polar residues" evidence="2">
    <location>
        <begin position="417"/>
        <end position="426"/>
    </location>
</feature>
<protein>
    <submittedName>
        <fullName evidence="3">Uncharacterized protein</fullName>
    </submittedName>
</protein>
<dbReference type="SUPFAM" id="SSF90257">
    <property type="entry name" value="Myosin rod fragments"/>
    <property type="match status" value="1"/>
</dbReference>
<accession>A0A5M3MD55</accession>
<feature type="compositionally biased region" description="Low complexity" evidence="2">
    <location>
        <begin position="144"/>
        <end position="168"/>
    </location>
</feature>
<feature type="region of interest" description="Disordered" evidence="2">
    <location>
        <begin position="1012"/>
        <end position="1060"/>
    </location>
</feature>
<organism evidence="3 4">
    <name type="scientific">Coniophora puteana (strain RWD-64-598)</name>
    <name type="common">Brown rot fungus</name>
    <dbReference type="NCBI Taxonomy" id="741705"/>
    <lineage>
        <taxon>Eukaryota</taxon>
        <taxon>Fungi</taxon>
        <taxon>Dikarya</taxon>
        <taxon>Basidiomycota</taxon>
        <taxon>Agaricomycotina</taxon>
        <taxon>Agaricomycetes</taxon>
        <taxon>Agaricomycetidae</taxon>
        <taxon>Boletales</taxon>
        <taxon>Coniophorineae</taxon>
        <taxon>Coniophoraceae</taxon>
        <taxon>Coniophora</taxon>
    </lineage>
</organism>
<keyword evidence="4" id="KW-1185">Reference proteome</keyword>
<dbReference type="OrthoDB" id="2593174at2759"/>
<feature type="compositionally biased region" description="Low complexity" evidence="2">
    <location>
        <begin position="1078"/>
        <end position="1110"/>
    </location>
</feature>